<dbReference type="InterPro" id="IPR000914">
    <property type="entry name" value="SBP_5_dom"/>
</dbReference>
<dbReference type="InterPro" id="IPR039424">
    <property type="entry name" value="SBP_5"/>
</dbReference>
<dbReference type="GO" id="GO:0015833">
    <property type="term" value="P:peptide transport"/>
    <property type="evidence" value="ECO:0007669"/>
    <property type="project" value="TreeGrafter"/>
</dbReference>
<protein>
    <submittedName>
        <fullName evidence="4">ABC transporter family substrate-binding protein</fullName>
    </submittedName>
    <submittedName>
        <fullName evidence="3">Peptide/nickel transport system substrate-binding protein</fullName>
    </submittedName>
</protein>
<dbReference type="GO" id="GO:0043190">
    <property type="term" value="C:ATP-binding cassette (ABC) transporter complex"/>
    <property type="evidence" value="ECO:0007669"/>
    <property type="project" value="InterPro"/>
</dbReference>
<evidence type="ECO:0000313" key="3">
    <source>
        <dbReference type="EMBL" id="MBB3676413.1"/>
    </source>
</evidence>
<dbReference type="Pfam" id="PF00496">
    <property type="entry name" value="SBP_bac_5"/>
    <property type="match status" value="1"/>
</dbReference>
<proteinExistence type="predicted"/>
<reference evidence="3 6" key="2">
    <citation type="submission" date="2020-08" db="EMBL/GenBank/DDBJ databases">
        <title>Sequencing the genomes of 1000 actinobacteria strains.</title>
        <authorList>
            <person name="Klenk H.-P."/>
        </authorList>
    </citation>
    <scope>NUCLEOTIDE SEQUENCE [LARGE SCALE GENOMIC DNA]</scope>
    <source>
        <strain evidence="3 6">DSM 16678</strain>
    </source>
</reference>
<sequence length="545" mass="58997">MSGCGGGNSDSGGGSGGGEPQSATENDLNPVDRDELTPGGDLRWALSELPPNFNYHQLDGTLADNADVIEALMPAAYDFAADASPTVNEDYFTSIELTSEDPQTITYTINPDATWSDGTPITVADMAAQWQALNGSNTEYNVSSTTGYEEIASVEQGEDEKQAVVTFAQPYADWQALFSPLYPASTNSDPNVFNTGWTEQPQVTAGPFQLEGIDRTAQTITLEPNPDWWGDAPLLDRIIYRVISIDAQADALANGEIDFVDISSDVNTYQRASSTPGVEIRRAGGPNFRHLTINGTSPVLSDVNVRQALAKAIDRQAIADALLGPLGGNAQKLDNHIFMSNQEGYQSNAGDLESVDVEGANAQLDEAGWTREGDATRTKDGQELVVRMVIPSGVASSAQESQLIQGMLEQVGARVEIETVPSGDFFEQYVNTGDFDFTVFAWLGTQFPISSTSSIYEQPQGEDIQQNYARIGSQEIDDLYTQVNQELDPEAARETANEIDALIWEEVHSLTLYQRPDLIGANEKLANFGAFGFASVKYQDIGFTE</sequence>
<feature type="compositionally biased region" description="Gly residues" evidence="1">
    <location>
        <begin position="1"/>
        <end position="19"/>
    </location>
</feature>
<dbReference type="GO" id="GO:0042597">
    <property type="term" value="C:periplasmic space"/>
    <property type="evidence" value="ECO:0007669"/>
    <property type="project" value="UniProtKB-ARBA"/>
</dbReference>
<dbReference type="Gene3D" id="3.90.76.10">
    <property type="entry name" value="Dipeptide-binding Protein, Domain 1"/>
    <property type="match status" value="1"/>
</dbReference>
<dbReference type="Proteomes" id="UP000580718">
    <property type="component" value="Unassembled WGS sequence"/>
</dbReference>
<dbReference type="Gene3D" id="3.10.105.10">
    <property type="entry name" value="Dipeptide-binding Protein, Domain 3"/>
    <property type="match status" value="1"/>
</dbReference>
<feature type="region of interest" description="Disordered" evidence="1">
    <location>
        <begin position="1"/>
        <end position="40"/>
    </location>
</feature>
<dbReference type="Gene3D" id="3.40.190.10">
    <property type="entry name" value="Periplasmic binding protein-like II"/>
    <property type="match status" value="1"/>
</dbReference>
<dbReference type="PIRSF" id="PIRSF002741">
    <property type="entry name" value="MppA"/>
    <property type="match status" value="1"/>
</dbReference>
<comment type="caution">
    <text evidence="4">The sequence shown here is derived from an EMBL/GenBank/DDBJ whole genome shotgun (WGS) entry which is preliminary data.</text>
</comment>
<dbReference type="OrthoDB" id="7888869at2"/>
<dbReference type="GO" id="GO:1904680">
    <property type="term" value="F:peptide transmembrane transporter activity"/>
    <property type="evidence" value="ECO:0007669"/>
    <property type="project" value="TreeGrafter"/>
</dbReference>
<evidence type="ECO:0000313" key="6">
    <source>
        <dbReference type="Proteomes" id="UP000580718"/>
    </source>
</evidence>
<dbReference type="Proteomes" id="UP000247602">
    <property type="component" value="Unassembled WGS sequence"/>
</dbReference>
<gene>
    <name evidence="4" type="ORF">DMO24_03955</name>
    <name evidence="3" type="ORF">FHX36_002148</name>
</gene>
<organism evidence="4 5">
    <name type="scientific">Modestobacter versicolor</name>
    <dbReference type="NCBI Taxonomy" id="429133"/>
    <lineage>
        <taxon>Bacteria</taxon>
        <taxon>Bacillati</taxon>
        <taxon>Actinomycetota</taxon>
        <taxon>Actinomycetes</taxon>
        <taxon>Geodermatophilales</taxon>
        <taxon>Geodermatophilaceae</taxon>
        <taxon>Modestobacter</taxon>
    </lineage>
</organism>
<dbReference type="EMBL" id="QKNV01000023">
    <property type="protein sequence ID" value="PZA22671.1"/>
    <property type="molecule type" value="Genomic_DNA"/>
</dbReference>
<accession>A0A323VDK2</accession>
<dbReference type="RefSeq" id="WP_110551044.1">
    <property type="nucleotide sequence ID" value="NZ_JACIBU010000001.1"/>
</dbReference>
<evidence type="ECO:0000313" key="4">
    <source>
        <dbReference type="EMBL" id="PZA22671.1"/>
    </source>
</evidence>
<dbReference type="EMBL" id="JACIBU010000001">
    <property type="protein sequence ID" value="MBB3676413.1"/>
    <property type="molecule type" value="Genomic_DNA"/>
</dbReference>
<dbReference type="InterPro" id="IPR030678">
    <property type="entry name" value="Peptide/Ni-bd"/>
</dbReference>
<evidence type="ECO:0000313" key="5">
    <source>
        <dbReference type="Proteomes" id="UP000247602"/>
    </source>
</evidence>
<dbReference type="AlphaFoldDB" id="A0A323VDK2"/>
<dbReference type="SUPFAM" id="SSF53850">
    <property type="entry name" value="Periplasmic binding protein-like II"/>
    <property type="match status" value="1"/>
</dbReference>
<evidence type="ECO:0000256" key="1">
    <source>
        <dbReference type="SAM" id="MobiDB-lite"/>
    </source>
</evidence>
<evidence type="ECO:0000259" key="2">
    <source>
        <dbReference type="Pfam" id="PF00496"/>
    </source>
</evidence>
<name>A0A323VDK2_9ACTN</name>
<keyword evidence="5" id="KW-1185">Reference proteome</keyword>
<dbReference type="PANTHER" id="PTHR30290:SF65">
    <property type="entry name" value="MONOACYL PHOSPHATIDYLINOSITOL TETRAMANNOSIDE-BINDING PROTEIN LPQW-RELATED"/>
    <property type="match status" value="1"/>
</dbReference>
<dbReference type="PANTHER" id="PTHR30290">
    <property type="entry name" value="PERIPLASMIC BINDING COMPONENT OF ABC TRANSPORTER"/>
    <property type="match status" value="1"/>
</dbReference>
<feature type="domain" description="Solute-binding protein family 5" evidence="2">
    <location>
        <begin position="93"/>
        <end position="449"/>
    </location>
</feature>
<reference evidence="4 5" key="1">
    <citation type="submission" date="2018-06" db="EMBL/GenBank/DDBJ databases">
        <title>Draft genome sequence of Modestobacter versicolor CP153-2.</title>
        <authorList>
            <person name="Gundlapally S.R."/>
        </authorList>
    </citation>
    <scope>NUCLEOTIDE SEQUENCE [LARGE SCALE GENOMIC DNA]</scope>
    <source>
        <strain evidence="4 5">CP153-2</strain>
    </source>
</reference>
<dbReference type="CDD" id="cd08501">
    <property type="entry name" value="PBP2_Lpqw"/>
    <property type="match status" value="1"/>
</dbReference>